<evidence type="ECO:0000256" key="1">
    <source>
        <dbReference type="ARBA" id="ARBA00023006"/>
    </source>
</evidence>
<organism evidence="4 5">
    <name type="scientific">Limulus polyphemus</name>
    <name type="common">Atlantic horseshoe crab</name>
    <dbReference type="NCBI Taxonomy" id="6850"/>
    <lineage>
        <taxon>Eukaryota</taxon>
        <taxon>Metazoa</taxon>
        <taxon>Ecdysozoa</taxon>
        <taxon>Arthropoda</taxon>
        <taxon>Chelicerata</taxon>
        <taxon>Merostomata</taxon>
        <taxon>Xiphosura</taxon>
        <taxon>Limulidae</taxon>
        <taxon>Limulus</taxon>
    </lineage>
</organism>
<dbReference type="Pfam" id="PF04108">
    <property type="entry name" value="ATG17_like"/>
    <property type="match status" value="1"/>
</dbReference>
<accession>A0ABM1BYM1</accession>
<feature type="domain" description="Autophagy protein ATG17-like" evidence="3">
    <location>
        <begin position="118"/>
        <end position="462"/>
    </location>
</feature>
<dbReference type="CDD" id="cd17060">
    <property type="entry name" value="Ubl_RB1CC1"/>
    <property type="match status" value="1"/>
</dbReference>
<dbReference type="Proteomes" id="UP000694941">
    <property type="component" value="Unplaced"/>
</dbReference>
<reference evidence="5" key="1">
    <citation type="submission" date="2025-08" db="UniProtKB">
        <authorList>
            <consortium name="RefSeq"/>
        </authorList>
    </citation>
    <scope>IDENTIFICATION</scope>
    <source>
        <tissue evidence="5">Muscle</tissue>
    </source>
</reference>
<keyword evidence="2" id="KW-0175">Coiled coil</keyword>
<name>A0ABM1BYM1_LIMPO</name>
<evidence type="ECO:0000313" key="4">
    <source>
        <dbReference type="Proteomes" id="UP000694941"/>
    </source>
</evidence>
<sequence>MLYIFHVETGTMMTFDMNLALESVGHLKRIICKEYKIPEEKQVLLISGGESLEPTTRVCSYSAGTDTSPIFLFSKVVIESSSPPLPSVDYGSSPDMKNCVDSCIDMPPTYETVVHRAQLAQQFHDLAKKQTSTCEKLVHDQHLQQQGWAAVVANLDDITSAFRNRTQLFVQNFNQYLKTRGYHVEILHNFSHHLSLLSKIPVLPALLSDIPHHVEGSLHNDSTAFSLLHWINSKDNQSSLEQMADQCLRGLEQFSESMLDVLHGEINDTLEKLDNVDMKEVKGLEARLYGLEKLMFEAHRIVREQSDLAQAFVQNQTRAGNIGDTSILPDLCASHSRQLQLMLKNHMQLEGILQRCIDAKKELSSNLHIRLGWIMYVEGRISDLDNKLSIYHENLKRLKRHLDVVEQIHLTPQVYVAAVVEVVRRRTFSTAFLQWANSLTEHTMHLHKVEVTTRKTFNEKIANHFLHALFPGMEDSPPPFALNRPEPFDQDLPNVFEEDIEKLKQKLPEFAELLVISSKELIQCVAAVPPLSEYISKEKQVSEHELKKYCDVDKDVLLYDEELLTHVDFKQTHNLLGCATGSKKLPVRDWKEVSVEGFEHIGAVERTDTFPKPHKHKNVDFEQKMAMKERQKIFRTQSDGDIKTISKDFSSSDLCFVPSGHPTADFYIDDSMTSSCTDSNAASGPGRGISSLKPKHELVASLQKQLMEKNATLLKTREELQSTKLQLQRFQSTVTTLEELTKQVQQSLRLDLANLQDEVLQRREEVIENILAVSSKVQETIEHLNIQLGSSQEEAALELVNKEHRVELQYYQQLLDVEMHKLEDAHQEIEVYQQQLMSQNDVIDNLKQEFEAGIKKIQSECENERKELEQKLILEQELELEAVRMELRRVQSGEILELTQ</sequence>
<feature type="non-terminal residue" evidence="5">
    <location>
        <position position="900"/>
    </location>
</feature>
<dbReference type="PANTHER" id="PTHR13222">
    <property type="entry name" value="RB1-INDUCIBLE COILED-COIL"/>
    <property type="match status" value="1"/>
</dbReference>
<feature type="coiled-coil region" evidence="2">
    <location>
        <begin position="699"/>
        <end position="765"/>
    </location>
</feature>
<evidence type="ECO:0000313" key="5">
    <source>
        <dbReference type="RefSeq" id="XP_013791156.1"/>
    </source>
</evidence>
<proteinExistence type="predicted"/>
<keyword evidence="1" id="KW-0072">Autophagy</keyword>
<keyword evidence="4" id="KW-1185">Reference proteome</keyword>
<dbReference type="Gene3D" id="3.10.20.90">
    <property type="entry name" value="Phosphatidylinositol 3-kinase Catalytic Subunit, Chain A, domain 1"/>
    <property type="match status" value="1"/>
</dbReference>
<dbReference type="PANTHER" id="PTHR13222:SF1">
    <property type="entry name" value="RB1-INDUCIBLE COILED-COIL PROTEIN 1"/>
    <property type="match status" value="1"/>
</dbReference>
<dbReference type="GeneID" id="106475005"/>
<feature type="coiled-coil region" evidence="2">
    <location>
        <begin position="815"/>
        <end position="881"/>
    </location>
</feature>
<protein>
    <submittedName>
        <fullName evidence="5">RB1-inducible coiled-coil protein 1-like</fullName>
    </submittedName>
</protein>
<dbReference type="RefSeq" id="XP_013791156.1">
    <property type="nucleotide sequence ID" value="XM_013935702.2"/>
</dbReference>
<dbReference type="InterPro" id="IPR040040">
    <property type="entry name" value="ATG11"/>
</dbReference>
<gene>
    <name evidence="5" type="primary">LOC106475005</name>
</gene>
<evidence type="ECO:0000256" key="2">
    <source>
        <dbReference type="SAM" id="Coils"/>
    </source>
</evidence>
<dbReference type="InterPro" id="IPR045326">
    <property type="entry name" value="ATG17-like_dom"/>
</dbReference>
<evidence type="ECO:0000259" key="3">
    <source>
        <dbReference type="Pfam" id="PF04108"/>
    </source>
</evidence>